<proteinExistence type="predicted"/>
<gene>
    <name evidence="1" type="ORF">GHO39_21225</name>
</gene>
<protein>
    <submittedName>
        <fullName evidence="1">Uncharacterized protein</fullName>
    </submittedName>
</protein>
<accession>A0A7X2C5F6</accession>
<sequence length="104" mass="11068">MGVGNLRKGTANPAATSPAADEFINAAKIDGKNGVVAAKPSLSKVYKRVTFSLTDELDKEIDRLSLVPHGFRATKSDVIRAAVAFLAAQGDEEVSKLLKDVQQK</sequence>
<evidence type="ECO:0000313" key="1">
    <source>
        <dbReference type="EMBL" id="MQT91639.1"/>
    </source>
</evidence>
<comment type="caution">
    <text evidence="1">The sequence shown here is derived from an EMBL/GenBank/DDBJ whole genome shotgun (WGS) entry which is preliminary data.</text>
</comment>
<dbReference type="RefSeq" id="WP_153330276.1">
    <property type="nucleotide sequence ID" value="NZ_WIWI01000068.1"/>
</dbReference>
<dbReference type="AlphaFoldDB" id="A0A7X2C5F6"/>
<organism evidence="1 2">
    <name type="scientific">Pseudomonas helleri</name>
    <dbReference type="NCBI Taxonomy" id="1608996"/>
    <lineage>
        <taxon>Bacteria</taxon>
        <taxon>Pseudomonadati</taxon>
        <taxon>Pseudomonadota</taxon>
        <taxon>Gammaproteobacteria</taxon>
        <taxon>Pseudomonadales</taxon>
        <taxon>Pseudomonadaceae</taxon>
        <taxon>Pseudomonas</taxon>
    </lineage>
</organism>
<dbReference type="EMBL" id="WIWI01000068">
    <property type="protein sequence ID" value="MQT91639.1"/>
    <property type="molecule type" value="Genomic_DNA"/>
</dbReference>
<dbReference type="CDD" id="cd22231">
    <property type="entry name" value="RHH_NikR_HicB-like"/>
    <property type="match status" value="1"/>
</dbReference>
<dbReference type="Proteomes" id="UP000489190">
    <property type="component" value="Unassembled WGS sequence"/>
</dbReference>
<evidence type="ECO:0000313" key="2">
    <source>
        <dbReference type="Proteomes" id="UP000489190"/>
    </source>
</evidence>
<name>A0A7X2C5F6_9PSED</name>
<reference evidence="1 2" key="1">
    <citation type="submission" date="2019-10" db="EMBL/GenBank/DDBJ databases">
        <title>Evaluation of single-gene subtyping targets for Pseudomonas.</title>
        <authorList>
            <person name="Reichler S.J."/>
            <person name="Orsi R.H."/>
            <person name="Wiedmann M."/>
            <person name="Martin N.H."/>
            <person name="Murphy S.I."/>
        </authorList>
    </citation>
    <scope>NUCLEOTIDE SEQUENCE [LARGE SCALE GENOMIC DNA]</scope>
    <source>
        <strain evidence="1 2">FSL R10-3254</strain>
    </source>
</reference>